<dbReference type="InterPro" id="IPR012675">
    <property type="entry name" value="Beta-grasp_dom_sf"/>
</dbReference>
<dbReference type="InterPro" id="IPR010035">
    <property type="entry name" value="Thi_S"/>
</dbReference>
<dbReference type="InterPro" id="IPR016155">
    <property type="entry name" value="Mopterin_synth/thiamin_S_b"/>
</dbReference>
<dbReference type="CDD" id="cd00565">
    <property type="entry name" value="Ubl_ThiS"/>
    <property type="match status" value="1"/>
</dbReference>
<organism evidence="1">
    <name type="scientific">Candidatus Pantoea edessiphila</name>
    <dbReference type="NCBI Taxonomy" id="2044610"/>
    <lineage>
        <taxon>Bacteria</taxon>
        <taxon>Pseudomonadati</taxon>
        <taxon>Pseudomonadota</taxon>
        <taxon>Gammaproteobacteria</taxon>
        <taxon>Enterobacterales</taxon>
        <taxon>Erwiniaceae</taxon>
        <taxon>Pantoea</taxon>
    </lineage>
</organism>
<dbReference type="EMBL" id="PDKR01000009">
    <property type="protein sequence ID" value="PPI88327.1"/>
    <property type="molecule type" value="Genomic_DNA"/>
</dbReference>
<geneLocation type="plasmid" evidence="1">
    <name>pSOE1</name>
</geneLocation>
<sequence length="66" mass="7450">MKIIFNDSMLELSQPIFLNDFIINQLGHANGIALAINQKIVPNYKWEKYKLQDGDDIIVFQAIAGG</sequence>
<dbReference type="PANTHER" id="PTHR34472">
    <property type="entry name" value="SULFUR CARRIER PROTEIN THIS"/>
    <property type="match status" value="1"/>
</dbReference>
<gene>
    <name evidence="1" type="primary">thiS</name>
    <name evidence="1" type="ORF">CRV09_03525</name>
</gene>
<comment type="caution">
    <text evidence="1">The sequence shown here is derived from an EMBL/GenBank/DDBJ whole genome shotgun (WGS) entry which is preliminary data.</text>
</comment>
<dbReference type="RefSeq" id="WP_136132105.1">
    <property type="nucleotide sequence ID" value="NZ_CM009557.1"/>
</dbReference>
<protein>
    <submittedName>
        <fullName evidence="1">Thiamine biosynthesis protein ThiS</fullName>
    </submittedName>
</protein>
<dbReference type="NCBIfam" id="TIGR01683">
    <property type="entry name" value="thiS"/>
    <property type="match status" value="1"/>
</dbReference>
<dbReference type="InterPro" id="IPR003749">
    <property type="entry name" value="ThiS/MoaD-like"/>
</dbReference>
<keyword evidence="1" id="KW-0614">Plasmid</keyword>
<evidence type="ECO:0000313" key="1">
    <source>
        <dbReference type="EMBL" id="PPI88327.1"/>
    </source>
</evidence>
<dbReference type="Gene3D" id="3.10.20.30">
    <property type="match status" value="1"/>
</dbReference>
<dbReference type="Proteomes" id="UP000295937">
    <property type="component" value="Plasmid pSOE1"/>
</dbReference>
<dbReference type="AlphaFoldDB" id="A0A2P5T167"/>
<dbReference type="Pfam" id="PF02597">
    <property type="entry name" value="ThiS"/>
    <property type="match status" value="1"/>
</dbReference>
<proteinExistence type="predicted"/>
<reference evidence="1" key="1">
    <citation type="journal article" date="2018" name="Genome Biol. Evol.">
        <title>Cladogenesis and Genomic Streamlining in Extracellular Endosymbionts of Tropical Stink Bugs.</title>
        <authorList>
            <person name="Otero-Bravo A."/>
            <person name="Goffredi S."/>
            <person name="Sabree Z.L."/>
        </authorList>
    </citation>
    <scope>NUCLEOTIDE SEQUENCE [LARGE SCALE GENOMIC DNA]</scope>
    <source>
        <strain evidence="1">SoEO</strain>
        <plasmid evidence="1">pSOE1</plasmid>
    </source>
</reference>
<dbReference type="OrthoDB" id="6388078at2"/>
<dbReference type="SUPFAM" id="SSF54285">
    <property type="entry name" value="MoaD/ThiS"/>
    <property type="match status" value="1"/>
</dbReference>
<name>A0A2P5T167_9GAMM</name>
<dbReference type="PANTHER" id="PTHR34472:SF1">
    <property type="entry name" value="SULFUR CARRIER PROTEIN THIS"/>
    <property type="match status" value="1"/>
</dbReference>
<accession>A0A2P5T167</accession>